<reference evidence="2" key="1">
    <citation type="submission" date="2020-09" db="EMBL/GenBank/DDBJ databases">
        <title>Pelagicoccus enzymogenes sp. nov. with an EPS production, isolated from marine sediment.</title>
        <authorList>
            <person name="Feng X."/>
        </authorList>
    </citation>
    <scope>NUCLEOTIDE SEQUENCE</scope>
    <source>
        <strain evidence="2">NFK12</strain>
    </source>
</reference>
<dbReference type="PANTHER" id="PTHR42951">
    <property type="entry name" value="METALLO-BETA-LACTAMASE DOMAIN-CONTAINING"/>
    <property type="match status" value="1"/>
</dbReference>
<dbReference type="Proteomes" id="UP000622317">
    <property type="component" value="Unassembled WGS sequence"/>
</dbReference>
<dbReference type="EMBL" id="JACYFG010000051">
    <property type="protein sequence ID" value="MBD5782176.1"/>
    <property type="molecule type" value="Genomic_DNA"/>
</dbReference>
<dbReference type="Pfam" id="PF00753">
    <property type="entry name" value="Lactamase_B"/>
    <property type="match status" value="1"/>
</dbReference>
<dbReference type="AlphaFoldDB" id="A0A927IJC1"/>
<dbReference type="InterPro" id="IPR050855">
    <property type="entry name" value="NDM-1-like"/>
</dbReference>
<keyword evidence="3" id="KW-1185">Reference proteome</keyword>
<dbReference type="Gene3D" id="3.60.15.10">
    <property type="entry name" value="Ribonuclease Z/Hydroxyacylglutathione hydrolase-like"/>
    <property type="match status" value="1"/>
</dbReference>
<feature type="domain" description="Metallo-beta-lactamase" evidence="1">
    <location>
        <begin position="16"/>
        <end position="209"/>
    </location>
</feature>
<name>A0A927IJC1_9BACT</name>
<dbReference type="InterPro" id="IPR036866">
    <property type="entry name" value="RibonucZ/Hydroxyglut_hydro"/>
</dbReference>
<evidence type="ECO:0000259" key="1">
    <source>
        <dbReference type="SMART" id="SM00849"/>
    </source>
</evidence>
<gene>
    <name evidence="2" type="ORF">IEN85_21940</name>
</gene>
<comment type="caution">
    <text evidence="2">The sequence shown here is derived from an EMBL/GenBank/DDBJ whole genome shotgun (WGS) entry which is preliminary data.</text>
</comment>
<dbReference type="PANTHER" id="PTHR42951:SF17">
    <property type="entry name" value="METALLO-BETA-LACTAMASE DOMAIN-CONTAINING PROTEIN"/>
    <property type="match status" value="1"/>
</dbReference>
<proteinExistence type="predicted"/>
<protein>
    <submittedName>
        <fullName evidence="2">MBL fold metallo-hydrolase</fullName>
    </submittedName>
</protein>
<dbReference type="CDD" id="cd07721">
    <property type="entry name" value="yflN-like_MBL-fold"/>
    <property type="match status" value="1"/>
</dbReference>
<dbReference type="SMART" id="SM00849">
    <property type="entry name" value="Lactamase_B"/>
    <property type="match status" value="1"/>
</dbReference>
<organism evidence="2 3">
    <name type="scientific">Pelagicoccus enzymogenes</name>
    <dbReference type="NCBI Taxonomy" id="2773457"/>
    <lineage>
        <taxon>Bacteria</taxon>
        <taxon>Pseudomonadati</taxon>
        <taxon>Verrucomicrobiota</taxon>
        <taxon>Opitutia</taxon>
        <taxon>Puniceicoccales</taxon>
        <taxon>Pelagicoccaceae</taxon>
        <taxon>Pelagicoccus</taxon>
    </lineage>
</organism>
<accession>A0A927IJC1</accession>
<sequence>MILQFQADLFQLREALVCSYLLVDGDEVCLIDGGFLRGIRNISNCLSQLGLGWENITTILLTHGHLDHTYNLAKIQKRSGAKLYAHPLDAPHISGRYPYRGISRTCGLLQKCGRILFGFTAPQPTHALAHEKSIPFGGGIQVLHTPGHTEGHCCFHWLKRKTLFAGDLFATSSKRTFLPPSFLNSCPERYPRSLRLIAKHEVEGMLSNHCDKAPPKVQQARFLELASKPAFPGFAAPYK</sequence>
<evidence type="ECO:0000313" key="3">
    <source>
        <dbReference type="Proteomes" id="UP000622317"/>
    </source>
</evidence>
<dbReference type="RefSeq" id="WP_191619242.1">
    <property type="nucleotide sequence ID" value="NZ_JACYFG010000051.1"/>
</dbReference>
<evidence type="ECO:0000313" key="2">
    <source>
        <dbReference type="EMBL" id="MBD5782176.1"/>
    </source>
</evidence>
<dbReference type="SUPFAM" id="SSF56281">
    <property type="entry name" value="Metallo-hydrolase/oxidoreductase"/>
    <property type="match status" value="1"/>
</dbReference>
<dbReference type="InterPro" id="IPR001279">
    <property type="entry name" value="Metallo-B-lactamas"/>
</dbReference>